<evidence type="ECO:0000256" key="2">
    <source>
        <dbReference type="SAM" id="Phobius"/>
    </source>
</evidence>
<dbReference type="InterPro" id="IPR029058">
    <property type="entry name" value="AB_hydrolase_fold"/>
</dbReference>
<name>A0ABS9BEJ9_9BACT</name>
<comment type="caution">
    <text evidence="4">The sequence shown here is derived from an EMBL/GenBank/DDBJ whole genome shotgun (WGS) entry which is preliminary data.</text>
</comment>
<proteinExistence type="predicted"/>
<accession>A0ABS9BEJ9</accession>
<keyword evidence="2" id="KW-0812">Transmembrane</keyword>
<keyword evidence="2" id="KW-0472">Membrane</keyword>
<dbReference type="RefSeq" id="WP_234864098.1">
    <property type="nucleotide sequence ID" value="NZ_JAKEVY010000001.1"/>
</dbReference>
<dbReference type="Pfam" id="PF20434">
    <property type="entry name" value="BD-FAE"/>
    <property type="match status" value="1"/>
</dbReference>
<dbReference type="PANTHER" id="PTHR48081">
    <property type="entry name" value="AB HYDROLASE SUPERFAMILY PROTEIN C4A8.06C"/>
    <property type="match status" value="1"/>
</dbReference>
<gene>
    <name evidence="4" type="ORF">L0U88_02855</name>
</gene>
<dbReference type="EMBL" id="JAKEVY010000001">
    <property type="protein sequence ID" value="MCF1713568.1"/>
    <property type="molecule type" value="Genomic_DNA"/>
</dbReference>
<dbReference type="Gene3D" id="3.40.50.1820">
    <property type="entry name" value="alpha/beta hydrolase"/>
    <property type="match status" value="1"/>
</dbReference>
<sequence length="345" mass="38197">MNVYSVNNTHKRKNRFIKITGILLLLILAGFLSFNFSPWPSTLLIRYAFNKEAVKMNAALEKHVPPGIKEMKDIPYDPLDQSVMLDLYFPSNREVDSPRLPLVVWFHGGGLISGNKEQVGNYCKILAAKGFAVASVDYTIAPEANYPIPIRQANAALAYLSSRATDYSINNTKIFLAGDSGGSMIAAQLANLLSDKRYADSLGIQPSIDRSALAGMLLYCGIYDISNLNLSGSFGQFLRTVLWAYGGRKDFENHPSLHTASVFNYITNNFPPSFISAGNNDPLLLQSTSLARKLAVLQVPVDTVFYPANFQPALPHEYQFNLDIAPGQQVLDRAVLFMQQVVKQH</sequence>
<keyword evidence="1 4" id="KW-0378">Hydrolase</keyword>
<organism evidence="4 5">
    <name type="scientific">Flavihumibacter fluminis</name>
    <dbReference type="NCBI Taxonomy" id="2909236"/>
    <lineage>
        <taxon>Bacteria</taxon>
        <taxon>Pseudomonadati</taxon>
        <taxon>Bacteroidota</taxon>
        <taxon>Chitinophagia</taxon>
        <taxon>Chitinophagales</taxon>
        <taxon>Chitinophagaceae</taxon>
        <taxon>Flavihumibacter</taxon>
    </lineage>
</organism>
<evidence type="ECO:0000259" key="3">
    <source>
        <dbReference type="Pfam" id="PF20434"/>
    </source>
</evidence>
<feature type="domain" description="BD-FAE-like" evidence="3">
    <location>
        <begin position="85"/>
        <end position="293"/>
    </location>
</feature>
<evidence type="ECO:0000313" key="5">
    <source>
        <dbReference type="Proteomes" id="UP001200145"/>
    </source>
</evidence>
<evidence type="ECO:0000313" key="4">
    <source>
        <dbReference type="EMBL" id="MCF1713568.1"/>
    </source>
</evidence>
<dbReference type="InterPro" id="IPR049492">
    <property type="entry name" value="BD-FAE-like_dom"/>
</dbReference>
<evidence type="ECO:0000256" key="1">
    <source>
        <dbReference type="ARBA" id="ARBA00022801"/>
    </source>
</evidence>
<keyword evidence="5" id="KW-1185">Reference proteome</keyword>
<dbReference type="GO" id="GO:0016787">
    <property type="term" value="F:hydrolase activity"/>
    <property type="evidence" value="ECO:0007669"/>
    <property type="project" value="UniProtKB-KW"/>
</dbReference>
<protein>
    <submittedName>
        <fullName evidence="4">Alpha/beta hydrolase</fullName>
    </submittedName>
</protein>
<feature type="transmembrane region" description="Helical" evidence="2">
    <location>
        <begin position="16"/>
        <end position="36"/>
    </location>
</feature>
<reference evidence="4 5" key="1">
    <citation type="submission" date="2022-01" db="EMBL/GenBank/DDBJ databases">
        <title>Flavihumibacter sp. nov., isolated from sediment of a river.</title>
        <authorList>
            <person name="Liu H."/>
        </authorList>
    </citation>
    <scope>NUCLEOTIDE SEQUENCE [LARGE SCALE GENOMIC DNA]</scope>
    <source>
        <strain evidence="4 5">RY-1</strain>
    </source>
</reference>
<dbReference type="SUPFAM" id="SSF53474">
    <property type="entry name" value="alpha/beta-Hydrolases"/>
    <property type="match status" value="1"/>
</dbReference>
<dbReference type="Proteomes" id="UP001200145">
    <property type="component" value="Unassembled WGS sequence"/>
</dbReference>
<keyword evidence="2" id="KW-1133">Transmembrane helix</keyword>
<dbReference type="InterPro" id="IPR050300">
    <property type="entry name" value="GDXG_lipolytic_enzyme"/>
</dbReference>